<name>A0A8K0GHJ9_IGNLU</name>
<organism evidence="1 2">
    <name type="scientific">Ignelater luminosus</name>
    <name type="common">Cucubano</name>
    <name type="synonym">Pyrophorus luminosus</name>
    <dbReference type="NCBI Taxonomy" id="2038154"/>
    <lineage>
        <taxon>Eukaryota</taxon>
        <taxon>Metazoa</taxon>
        <taxon>Ecdysozoa</taxon>
        <taxon>Arthropoda</taxon>
        <taxon>Hexapoda</taxon>
        <taxon>Insecta</taxon>
        <taxon>Pterygota</taxon>
        <taxon>Neoptera</taxon>
        <taxon>Endopterygota</taxon>
        <taxon>Coleoptera</taxon>
        <taxon>Polyphaga</taxon>
        <taxon>Elateriformia</taxon>
        <taxon>Elateroidea</taxon>
        <taxon>Elateridae</taxon>
        <taxon>Agrypninae</taxon>
        <taxon>Pyrophorini</taxon>
        <taxon>Ignelater</taxon>
    </lineage>
</organism>
<protein>
    <recommendedName>
        <fullName evidence="3">Mos1 transposase HTH domain-containing protein</fullName>
    </recommendedName>
</protein>
<dbReference type="OrthoDB" id="8189655at2759"/>
<evidence type="ECO:0000313" key="1">
    <source>
        <dbReference type="EMBL" id="KAF2899536.1"/>
    </source>
</evidence>
<keyword evidence="2" id="KW-1185">Reference proteome</keyword>
<dbReference type="PANTHER" id="PTHR46060:SF1">
    <property type="entry name" value="MARINER MOS1 TRANSPOSASE-LIKE PROTEIN"/>
    <property type="match status" value="1"/>
</dbReference>
<gene>
    <name evidence="1" type="ORF">ILUMI_06639</name>
</gene>
<evidence type="ECO:0000313" key="2">
    <source>
        <dbReference type="Proteomes" id="UP000801492"/>
    </source>
</evidence>
<sequence>MRTFQLAKLVSSIISTGHSTIEYGIVATVYDQASKNIIINGKNATWIDIKHLYERDGINPDEKVCLKLGDNHLSPEGSKNMKPDTTNCEEDDDELLHTLFSKDDNDKQLMMDKSHSFSNMSTNAVNYSLISNQTLTKDSLDVISRQNTSACIAGFICKRTIVSMATWLRDEFRPVKRYNFLRELSIDECVDELKNVMDDDCPYQTTVFRWYREFRGGDFSTNDKHRSGRPSDVVTPEVINKVSNLITENRRISYRQIEEH</sequence>
<comment type="caution">
    <text evidence="1">The sequence shown here is derived from an EMBL/GenBank/DDBJ whole genome shotgun (WGS) entry which is preliminary data.</text>
</comment>
<dbReference type="InterPro" id="IPR052709">
    <property type="entry name" value="Transposase-MT_Hybrid"/>
</dbReference>
<dbReference type="PANTHER" id="PTHR46060">
    <property type="entry name" value="MARINER MOS1 TRANSPOSASE-LIKE PROTEIN"/>
    <property type="match status" value="1"/>
</dbReference>
<dbReference type="Proteomes" id="UP000801492">
    <property type="component" value="Unassembled WGS sequence"/>
</dbReference>
<evidence type="ECO:0008006" key="3">
    <source>
        <dbReference type="Google" id="ProtNLM"/>
    </source>
</evidence>
<dbReference type="AlphaFoldDB" id="A0A8K0GHJ9"/>
<proteinExistence type="predicted"/>
<dbReference type="EMBL" id="VTPC01002760">
    <property type="protein sequence ID" value="KAF2899536.1"/>
    <property type="molecule type" value="Genomic_DNA"/>
</dbReference>
<reference evidence="1" key="1">
    <citation type="submission" date="2019-08" db="EMBL/GenBank/DDBJ databases">
        <title>The genome of the North American firefly Photinus pyralis.</title>
        <authorList>
            <consortium name="Photinus pyralis genome working group"/>
            <person name="Fallon T.R."/>
            <person name="Sander Lower S.E."/>
            <person name="Weng J.-K."/>
        </authorList>
    </citation>
    <scope>NUCLEOTIDE SEQUENCE</scope>
    <source>
        <strain evidence="1">TRF0915ILg1</strain>
        <tissue evidence="1">Whole body</tissue>
    </source>
</reference>
<accession>A0A8K0GHJ9</accession>